<evidence type="ECO:0000313" key="2">
    <source>
        <dbReference type="EMBL" id="MXR50702.1"/>
    </source>
</evidence>
<dbReference type="Pfam" id="PF26029">
    <property type="entry name" value="DUF8007"/>
    <property type="match status" value="1"/>
</dbReference>
<evidence type="ECO:0000313" key="3">
    <source>
        <dbReference type="Proteomes" id="UP000466535"/>
    </source>
</evidence>
<protein>
    <submittedName>
        <fullName evidence="2">Uncharacterized protein</fullName>
    </submittedName>
</protein>
<feature type="region of interest" description="Disordered" evidence="1">
    <location>
        <begin position="1"/>
        <end position="35"/>
    </location>
</feature>
<dbReference type="OrthoDB" id="165777at2157"/>
<organism evidence="2 3">
    <name type="scientific">Halovenus carboxidivorans</name>
    <dbReference type="NCBI Taxonomy" id="2692199"/>
    <lineage>
        <taxon>Archaea</taxon>
        <taxon>Methanobacteriati</taxon>
        <taxon>Methanobacteriota</taxon>
        <taxon>Stenosarchaea group</taxon>
        <taxon>Halobacteria</taxon>
        <taxon>Halobacteriales</taxon>
        <taxon>Haloarculaceae</taxon>
        <taxon>Halovenus</taxon>
    </lineage>
</organism>
<reference evidence="2 3" key="1">
    <citation type="submission" date="2019-12" db="EMBL/GenBank/DDBJ databases">
        <title>Isolation and characterization of three novel carbon monoxide-oxidizing members of Halobacteria from salione crusts and soils.</title>
        <authorList>
            <person name="Myers M.R."/>
            <person name="King G.M."/>
        </authorList>
    </citation>
    <scope>NUCLEOTIDE SEQUENCE [LARGE SCALE GENOMIC DNA]</scope>
    <source>
        <strain evidence="2 3">WSH3</strain>
    </source>
</reference>
<dbReference type="AlphaFoldDB" id="A0A6B0T5U9"/>
<dbReference type="Proteomes" id="UP000466535">
    <property type="component" value="Unassembled WGS sequence"/>
</dbReference>
<gene>
    <name evidence="2" type="ORF">GRX03_03645</name>
</gene>
<proteinExistence type="predicted"/>
<comment type="caution">
    <text evidence="2">The sequence shown here is derived from an EMBL/GenBank/DDBJ whole genome shotgun (WGS) entry which is preliminary data.</text>
</comment>
<accession>A0A6B0T5U9</accession>
<evidence type="ECO:0000256" key="1">
    <source>
        <dbReference type="SAM" id="MobiDB-lite"/>
    </source>
</evidence>
<dbReference type="EMBL" id="WUUT01000001">
    <property type="protein sequence ID" value="MXR50702.1"/>
    <property type="molecule type" value="Genomic_DNA"/>
</dbReference>
<sequence length="76" mass="8403">MGGKKSEACGRCSVSTAVDVTQSDDEEGAEHPFAGDRIEIEESKMRSVVRHEVFMGRIKDRLDRFAARVIFGKSGE</sequence>
<dbReference type="InterPro" id="IPR058320">
    <property type="entry name" value="DUF8007"/>
</dbReference>
<name>A0A6B0T5U9_9EURY</name>
<keyword evidence="3" id="KW-1185">Reference proteome</keyword>